<feature type="transmembrane region" description="Helical" evidence="9">
    <location>
        <begin position="345"/>
        <end position="363"/>
    </location>
</feature>
<feature type="transmembrane region" description="Helical" evidence="9">
    <location>
        <begin position="111"/>
        <end position="130"/>
    </location>
</feature>
<keyword evidence="5 9" id="KW-0812">Transmembrane</keyword>
<evidence type="ECO:0000313" key="10">
    <source>
        <dbReference type="EMBL" id="CUI16968.1"/>
    </source>
</evidence>
<gene>
    <name evidence="10" type="primary">brnq1</name>
    <name evidence="10" type="ORF">PNK_1355</name>
</gene>
<keyword evidence="11" id="KW-1185">Reference proteome</keyword>
<sequence>MFSVSHSRVLSTGLAMFSMFFGAGNVVFPLVIGQVARQETPYAIAGLLLTAVGVPFLGLLAIFLFQGSYQRFFARLGRIPGFLLSAAIMLLIGPFGGLPRCIALSHATLKLSIPSLSFGAFSVAACLLIFACTVKKNRILGLLGYFLTPLLLLSLFTIVVMGLSSTSTLEASTFSKSDAFVHGLIEGYNTMDLLASFFFSSIIFSGLKQDLATNDPKQEPYLFQIALKASCIGGLLLSLVYIGFSYVAAYHSASLSQHNQGELLGALTLNILGPYAGIVASMTIALACLTTAIALATVFAEFLQKTLNNRISYVQALLLTLLTGYTVSTLEFTGIVSLLAPLLQVAYPALIAFTIANIAYCWYKAADLKASEW</sequence>
<comment type="similarity">
    <text evidence="2">Belongs to the branched chain amino acid transporter family.</text>
</comment>
<feature type="transmembrane region" description="Helical" evidence="9">
    <location>
        <begin position="316"/>
        <end position="339"/>
    </location>
</feature>
<proteinExistence type="inferred from homology"/>
<feature type="transmembrane region" description="Helical" evidence="9">
    <location>
        <begin position="271"/>
        <end position="304"/>
    </location>
</feature>
<feature type="transmembrane region" description="Helical" evidence="9">
    <location>
        <begin position="12"/>
        <end position="36"/>
    </location>
</feature>
<feature type="transmembrane region" description="Helical" evidence="9">
    <location>
        <begin position="183"/>
        <end position="204"/>
    </location>
</feature>
<keyword evidence="7 9" id="KW-1133">Transmembrane helix</keyword>
<evidence type="ECO:0000256" key="3">
    <source>
        <dbReference type="ARBA" id="ARBA00022448"/>
    </source>
</evidence>
<feature type="transmembrane region" description="Helical" evidence="9">
    <location>
        <begin position="225"/>
        <end position="251"/>
    </location>
</feature>
<dbReference type="Pfam" id="PF05525">
    <property type="entry name" value="Branch_AA_trans"/>
    <property type="match status" value="1"/>
</dbReference>
<dbReference type="GO" id="GO:0015190">
    <property type="term" value="F:L-leucine transmembrane transporter activity"/>
    <property type="evidence" value="ECO:0007669"/>
    <property type="project" value="TreeGrafter"/>
</dbReference>
<dbReference type="GO" id="GO:0015818">
    <property type="term" value="P:isoleucine transport"/>
    <property type="evidence" value="ECO:0007669"/>
    <property type="project" value="TreeGrafter"/>
</dbReference>
<feature type="transmembrane region" description="Helical" evidence="9">
    <location>
        <begin position="42"/>
        <end position="65"/>
    </location>
</feature>
<evidence type="ECO:0000256" key="6">
    <source>
        <dbReference type="ARBA" id="ARBA00022970"/>
    </source>
</evidence>
<reference evidence="11" key="1">
    <citation type="submission" date="2015-09" db="EMBL/GenBank/DDBJ databases">
        <authorList>
            <person name="Bertelli C."/>
        </authorList>
    </citation>
    <scope>NUCLEOTIDE SEQUENCE [LARGE SCALE GENOMIC DNA]</scope>
    <source>
        <strain evidence="11">KNic</strain>
    </source>
</reference>
<dbReference type="GO" id="GO:0005304">
    <property type="term" value="F:L-valine transmembrane transporter activity"/>
    <property type="evidence" value="ECO:0007669"/>
    <property type="project" value="TreeGrafter"/>
</dbReference>
<organism evidence="10 11">
    <name type="scientific">Candidatus Protochlamydia naegleriophila</name>
    <dbReference type="NCBI Taxonomy" id="389348"/>
    <lineage>
        <taxon>Bacteria</taxon>
        <taxon>Pseudomonadati</taxon>
        <taxon>Chlamydiota</taxon>
        <taxon>Chlamydiia</taxon>
        <taxon>Parachlamydiales</taxon>
        <taxon>Parachlamydiaceae</taxon>
        <taxon>Candidatus Protochlamydia</taxon>
    </lineage>
</organism>
<name>A0A0U5JAW8_9BACT</name>
<dbReference type="EMBL" id="LN879502">
    <property type="protein sequence ID" value="CUI16968.1"/>
    <property type="molecule type" value="Genomic_DNA"/>
</dbReference>
<keyword evidence="3" id="KW-0813">Transport</keyword>
<keyword evidence="4" id="KW-1003">Cell membrane</keyword>
<dbReference type="InParanoid" id="A0A0U5JAW8"/>
<evidence type="ECO:0000256" key="2">
    <source>
        <dbReference type="ARBA" id="ARBA00008540"/>
    </source>
</evidence>
<dbReference type="GO" id="GO:0015820">
    <property type="term" value="P:L-leucine transport"/>
    <property type="evidence" value="ECO:0007669"/>
    <property type="project" value="TreeGrafter"/>
</dbReference>
<feature type="transmembrane region" description="Helical" evidence="9">
    <location>
        <begin position="142"/>
        <end position="163"/>
    </location>
</feature>
<dbReference type="PANTHER" id="PTHR30588">
    <property type="entry name" value="BRANCHED-CHAIN AMINO ACID TRANSPORT SYSTEM 2 CARRIER PROTEIN"/>
    <property type="match status" value="1"/>
</dbReference>
<evidence type="ECO:0000313" key="11">
    <source>
        <dbReference type="Proteomes" id="UP000069902"/>
    </source>
</evidence>
<feature type="transmembrane region" description="Helical" evidence="9">
    <location>
        <begin position="77"/>
        <end position="99"/>
    </location>
</feature>
<comment type="subcellular location">
    <subcellularLocation>
        <location evidence="1">Cell membrane</location>
        <topology evidence="1">Multi-pass membrane protein</topology>
    </subcellularLocation>
</comment>
<dbReference type="RefSeq" id="WP_059062374.1">
    <property type="nucleotide sequence ID" value="NZ_LN879502.1"/>
</dbReference>
<dbReference type="GO" id="GO:0005886">
    <property type="term" value="C:plasma membrane"/>
    <property type="evidence" value="ECO:0007669"/>
    <property type="project" value="UniProtKB-SubCell"/>
</dbReference>
<keyword evidence="6" id="KW-0029">Amino-acid transport</keyword>
<evidence type="ECO:0000256" key="1">
    <source>
        <dbReference type="ARBA" id="ARBA00004651"/>
    </source>
</evidence>
<evidence type="ECO:0000256" key="5">
    <source>
        <dbReference type="ARBA" id="ARBA00022692"/>
    </source>
</evidence>
<evidence type="ECO:0000256" key="9">
    <source>
        <dbReference type="SAM" id="Phobius"/>
    </source>
</evidence>
<dbReference type="PATRIC" id="fig|389348.3.peg.1513"/>
<dbReference type="Proteomes" id="UP000069902">
    <property type="component" value="Chromosome cPNK"/>
</dbReference>
<dbReference type="KEGG" id="pnl:PNK_1355"/>
<dbReference type="FunCoup" id="A0A0U5JAW8">
    <property type="interactions" value="23"/>
</dbReference>
<evidence type="ECO:0000256" key="8">
    <source>
        <dbReference type="ARBA" id="ARBA00023136"/>
    </source>
</evidence>
<accession>A0A0U5JAW8</accession>
<evidence type="ECO:0000256" key="4">
    <source>
        <dbReference type="ARBA" id="ARBA00022475"/>
    </source>
</evidence>
<dbReference type="InterPro" id="IPR004685">
    <property type="entry name" value="Brnchd-chn_aa_trnsp_Livcs"/>
</dbReference>
<dbReference type="PANTHER" id="PTHR30588:SF0">
    <property type="entry name" value="BRANCHED-CHAIN AMINO ACID PERMEASE BRNQ"/>
    <property type="match status" value="1"/>
</dbReference>
<dbReference type="STRING" id="389348.PNK_1355"/>
<evidence type="ECO:0000256" key="7">
    <source>
        <dbReference type="ARBA" id="ARBA00022989"/>
    </source>
</evidence>
<keyword evidence="8 9" id="KW-0472">Membrane</keyword>
<protein>
    <submittedName>
        <fullName evidence="10">Putative branched-chain amino acid transport system II carrier protein</fullName>
    </submittedName>
</protein>
<dbReference type="AlphaFoldDB" id="A0A0U5JAW8"/>
<dbReference type="GO" id="GO:0015188">
    <property type="term" value="F:L-isoleucine transmembrane transporter activity"/>
    <property type="evidence" value="ECO:0007669"/>
    <property type="project" value="TreeGrafter"/>
</dbReference>